<organism evidence="2 3">
    <name type="scientific">Acaryochloris thomasi RCC1774</name>
    <dbReference type="NCBI Taxonomy" id="1764569"/>
    <lineage>
        <taxon>Bacteria</taxon>
        <taxon>Bacillati</taxon>
        <taxon>Cyanobacteriota</taxon>
        <taxon>Cyanophyceae</taxon>
        <taxon>Acaryochloridales</taxon>
        <taxon>Acaryochloridaceae</taxon>
        <taxon>Acaryochloris</taxon>
        <taxon>Acaryochloris thomasi</taxon>
    </lineage>
</organism>
<proteinExistence type="predicted"/>
<accession>A0A2W1JUR6</accession>
<dbReference type="AlphaFoldDB" id="A0A2W1JUR6"/>
<feature type="transmembrane region" description="Helical" evidence="1">
    <location>
        <begin position="165"/>
        <end position="190"/>
    </location>
</feature>
<sequence>MLDAQRSELERFNFEIVKDEPETLIALRQKWYPDCLLTKMTYVVFVRKVQHLSVDMMEADREQLQANAKQLNPSLLPRGFQAGVAVITIYIAERVDFEAQSLCKRKPKIRFAWFYLPAALEQSSSKVFYLKETPIWGFLYYGKFRYLIRRLLQPTDAPVQEPKSVVGVVFGLVLVGYLLLLAVLVLALSLT</sequence>
<keyword evidence="1" id="KW-0472">Membrane</keyword>
<gene>
    <name evidence="2" type="ORF">C1752_03854</name>
</gene>
<dbReference type="RefSeq" id="WP_110987250.1">
    <property type="nucleotide sequence ID" value="NZ_CAWNWM010000011.1"/>
</dbReference>
<evidence type="ECO:0000313" key="2">
    <source>
        <dbReference type="EMBL" id="PZD72267.1"/>
    </source>
</evidence>
<keyword evidence="1" id="KW-1133">Transmembrane helix</keyword>
<dbReference type="EMBL" id="PQWO01000011">
    <property type="protein sequence ID" value="PZD72267.1"/>
    <property type="molecule type" value="Genomic_DNA"/>
</dbReference>
<name>A0A2W1JUR6_9CYAN</name>
<comment type="caution">
    <text evidence="2">The sequence shown here is derived from an EMBL/GenBank/DDBJ whole genome shotgun (WGS) entry which is preliminary data.</text>
</comment>
<dbReference type="Proteomes" id="UP000248857">
    <property type="component" value="Unassembled WGS sequence"/>
</dbReference>
<protein>
    <submittedName>
        <fullName evidence="2">Uncharacterized protein</fullName>
    </submittedName>
</protein>
<dbReference type="OrthoDB" id="571115at2"/>
<keyword evidence="3" id="KW-1185">Reference proteome</keyword>
<keyword evidence="1" id="KW-0812">Transmembrane</keyword>
<reference evidence="2 3" key="1">
    <citation type="journal article" date="2018" name="Sci. Rep.">
        <title>A novel species of the marine cyanobacterium Acaryochloris with a unique pigment content and lifestyle.</title>
        <authorList>
            <person name="Partensky F."/>
            <person name="Six C."/>
            <person name="Ratin M."/>
            <person name="Garczarek L."/>
            <person name="Vaulot D."/>
            <person name="Probert I."/>
            <person name="Calteau A."/>
            <person name="Gourvil P."/>
            <person name="Marie D."/>
            <person name="Grebert T."/>
            <person name="Bouchier C."/>
            <person name="Le Panse S."/>
            <person name="Gachenot M."/>
            <person name="Rodriguez F."/>
            <person name="Garrido J.L."/>
        </authorList>
    </citation>
    <scope>NUCLEOTIDE SEQUENCE [LARGE SCALE GENOMIC DNA]</scope>
    <source>
        <strain evidence="2 3">RCC1774</strain>
    </source>
</reference>
<evidence type="ECO:0000313" key="3">
    <source>
        <dbReference type="Proteomes" id="UP000248857"/>
    </source>
</evidence>
<evidence type="ECO:0000256" key="1">
    <source>
        <dbReference type="SAM" id="Phobius"/>
    </source>
</evidence>